<dbReference type="Proteomes" id="UP000321331">
    <property type="component" value="Unassembled WGS sequence"/>
</dbReference>
<organism evidence="2 3">
    <name type="scientific">Fusarium oxysporum f. sp. cubense</name>
    <dbReference type="NCBI Taxonomy" id="61366"/>
    <lineage>
        <taxon>Eukaryota</taxon>
        <taxon>Fungi</taxon>
        <taxon>Dikarya</taxon>
        <taxon>Ascomycota</taxon>
        <taxon>Pezizomycotina</taxon>
        <taxon>Sordariomycetes</taxon>
        <taxon>Hypocreomycetidae</taxon>
        <taxon>Hypocreales</taxon>
        <taxon>Nectriaceae</taxon>
        <taxon>Fusarium</taxon>
        <taxon>Fusarium oxysporum species complex</taxon>
    </lineage>
</organism>
<dbReference type="Pfam" id="PF06985">
    <property type="entry name" value="HET"/>
    <property type="match status" value="1"/>
</dbReference>
<dbReference type="AlphaFoldDB" id="A0A5C6SCB7"/>
<dbReference type="InterPro" id="IPR010730">
    <property type="entry name" value="HET"/>
</dbReference>
<name>A0A5C6SCB7_FUSOC</name>
<sequence>MIQISSDLQRIGWTHVAKLTQTVEIVSQMGLKYIWIDSLCIIQDSLADWTQEAKDMKRVYEHAIFNLCSATASDSSGNSFVARRAYLLKPQRLRIHGEVFQFVCDDLLQDDITYCTLRSRAWVYQEWYLSKRSLILGSHQLWWHCKEQLACEIWPLGTPKANRGMWWREVQMLKESAPAGDSNSMDAWSQRVEAYMRTKLTRETDRMVAFSGIVQSFGQSWQLTQDYLAGLWRCHLPAALLWKVTSSAQRSTTYTAASWSWASLAGDCLVDTDKDILHEPCFITVEQIMPLRVPGPEGFPTGGAVTLSGYLFEVVYRSVGLFMGRGDFTVPGDQTTGGELYLDEGSENELFVSYLEAPDLDDLGGWLEGETSIVFVFED</sequence>
<feature type="domain" description="Heterokaryon incompatibility" evidence="1">
    <location>
        <begin position="18"/>
        <end position="126"/>
    </location>
</feature>
<evidence type="ECO:0000259" key="1">
    <source>
        <dbReference type="Pfam" id="PF06985"/>
    </source>
</evidence>
<dbReference type="PANTHER" id="PTHR33112">
    <property type="entry name" value="DOMAIN PROTEIN, PUTATIVE-RELATED"/>
    <property type="match status" value="1"/>
</dbReference>
<comment type="caution">
    <text evidence="2">The sequence shown here is derived from an EMBL/GenBank/DDBJ whole genome shotgun (WGS) entry which is preliminary data.</text>
</comment>
<proteinExistence type="predicted"/>
<gene>
    <name evidence="2" type="ORF">FocTR4_00016303</name>
</gene>
<protein>
    <recommendedName>
        <fullName evidence="1">Heterokaryon incompatibility domain-containing protein</fullName>
    </recommendedName>
</protein>
<evidence type="ECO:0000313" key="2">
    <source>
        <dbReference type="EMBL" id="TXB96191.1"/>
    </source>
</evidence>
<evidence type="ECO:0000313" key="3">
    <source>
        <dbReference type="Proteomes" id="UP000321331"/>
    </source>
</evidence>
<accession>A0A5C6SCB7</accession>
<reference evidence="2 3" key="1">
    <citation type="submission" date="2019-07" db="EMBL/GenBank/DDBJ databases">
        <title>The First High-Quality Draft Genome Sequence of the Causal Agent of the Current Panama Disease Epidemic.</title>
        <authorList>
            <person name="Warmington R.J."/>
            <person name="Kay W."/>
            <person name="Jeffries A."/>
            <person name="Bebber D."/>
            <person name="Moore K."/>
            <person name="Studholme D.J."/>
        </authorList>
    </citation>
    <scope>NUCLEOTIDE SEQUENCE [LARGE SCALE GENOMIC DNA]</scope>
    <source>
        <strain evidence="2 3">TR4</strain>
    </source>
</reference>
<dbReference type="PANTHER" id="PTHR33112:SF16">
    <property type="entry name" value="HETEROKARYON INCOMPATIBILITY DOMAIN-CONTAINING PROTEIN"/>
    <property type="match status" value="1"/>
</dbReference>
<dbReference type="EMBL" id="VMNF01000015">
    <property type="protein sequence ID" value="TXB96191.1"/>
    <property type="molecule type" value="Genomic_DNA"/>
</dbReference>